<accession>A0A3B1D7L1</accession>
<dbReference type="GO" id="GO:0015627">
    <property type="term" value="C:type II protein secretion system complex"/>
    <property type="evidence" value="ECO:0007669"/>
    <property type="project" value="TreeGrafter"/>
</dbReference>
<dbReference type="PANTHER" id="PTHR30332">
    <property type="entry name" value="PROBABLE GENERAL SECRETION PATHWAY PROTEIN D"/>
    <property type="match status" value="1"/>
</dbReference>
<dbReference type="InterPro" id="IPR004846">
    <property type="entry name" value="T2SS/T3SS_dom"/>
</dbReference>
<evidence type="ECO:0000256" key="2">
    <source>
        <dbReference type="ARBA" id="ARBA00022729"/>
    </source>
</evidence>
<keyword evidence="2" id="KW-0732">Signal</keyword>
<dbReference type="PANTHER" id="PTHR30332:SF24">
    <property type="entry name" value="SECRETIN GSPD-RELATED"/>
    <property type="match status" value="1"/>
</dbReference>
<dbReference type="GO" id="GO:0016020">
    <property type="term" value="C:membrane"/>
    <property type="evidence" value="ECO:0007669"/>
    <property type="project" value="UniProtKB-SubCell"/>
</dbReference>
<evidence type="ECO:0000313" key="5">
    <source>
        <dbReference type="EMBL" id="VAX36692.1"/>
    </source>
</evidence>
<sequence>MNNTIYKIIFIFSFLLMTSSIGFSELVEKTVLVEEQLNQIELKVQSVEKFFVQEVKDERKVAFNVKVLQILLNEEHLMGVDWEAIVSDYKKVNDVLSLGTISQEDYVVLLEALDTVGEIHTILETKTITKNTQSANVTIDTIFAHFLEKEEERRSNEIIDLNLYPEIGDAQNIAIHTQYQLDASAQVAEAVVNVQNESTVILGSIFKKALVSYTKKFPLLGDIPFLGVAFRNQRERERITEVIIFLTPKIVIE</sequence>
<evidence type="ECO:0000256" key="3">
    <source>
        <dbReference type="ARBA" id="ARBA00023136"/>
    </source>
</evidence>
<evidence type="ECO:0000259" key="4">
    <source>
        <dbReference type="Pfam" id="PF00263"/>
    </source>
</evidence>
<dbReference type="InterPro" id="IPR050810">
    <property type="entry name" value="Bact_Secretion_Sys_Channel"/>
</dbReference>
<dbReference type="InterPro" id="IPR001775">
    <property type="entry name" value="GspD/PilQ"/>
</dbReference>
<dbReference type="GO" id="GO:0009306">
    <property type="term" value="P:protein secretion"/>
    <property type="evidence" value="ECO:0007669"/>
    <property type="project" value="InterPro"/>
</dbReference>
<proteinExistence type="predicted"/>
<organism evidence="5">
    <name type="scientific">hydrothermal vent metagenome</name>
    <dbReference type="NCBI Taxonomy" id="652676"/>
    <lineage>
        <taxon>unclassified sequences</taxon>
        <taxon>metagenomes</taxon>
        <taxon>ecological metagenomes</taxon>
    </lineage>
</organism>
<dbReference type="EMBL" id="UOGJ01000107">
    <property type="protein sequence ID" value="VAX36692.1"/>
    <property type="molecule type" value="Genomic_DNA"/>
</dbReference>
<feature type="domain" description="Type II/III secretion system secretin-like" evidence="4">
    <location>
        <begin position="147"/>
        <end position="251"/>
    </location>
</feature>
<reference evidence="5" key="1">
    <citation type="submission" date="2018-06" db="EMBL/GenBank/DDBJ databases">
        <authorList>
            <person name="Zhirakovskaya E."/>
        </authorList>
    </citation>
    <scope>NUCLEOTIDE SEQUENCE</scope>
</reference>
<protein>
    <recommendedName>
        <fullName evidence="4">Type II/III secretion system secretin-like domain-containing protein</fullName>
    </recommendedName>
</protein>
<dbReference type="AlphaFoldDB" id="A0A3B1D7L1"/>
<dbReference type="Pfam" id="PF00263">
    <property type="entry name" value="Secretin"/>
    <property type="match status" value="1"/>
</dbReference>
<comment type="subcellular location">
    <subcellularLocation>
        <location evidence="1">Membrane</location>
    </subcellularLocation>
</comment>
<evidence type="ECO:0000256" key="1">
    <source>
        <dbReference type="ARBA" id="ARBA00004370"/>
    </source>
</evidence>
<keyword evidence="3" id="KW-0472">Membrane</keyword>
<gene>
    <name evidence="5" type="ORF">MNBD_UNCLBAC01-1244</name>
</gene>
<dbReference type="PRINTS" id="PR00811">
    <property type="entry name" value="BCTERIALGSPD"/>
</dbReference>
<name>A0A3B1D7L1_9ZZZZ</name>